<feature type="domain" description="Rhodanese" evidence="15">
    <location>
        <begin position="476"/>
        <end position="537"/>
    </location>
</feature>
<keyword evidence="6" id="KW-0269">Exonuclease</keyword>
<proteinExistence type="predicted"/>
<dbReference type="Pfam" id="PF12705">
    <property type="entry name" value="PDDEXK_1"/>
    <property type="match status" value="1"/>
</dbReference>
<keyword evidence="4 14" id="KW-0378">Hydrolase</keyword>
<dbReference type="GO" id="GO:0003677">
    <property type="term" value="F:DNA binding"/>
    <property type="evidence" value="ECO:0007669"/>
    <property type="project" value="UniProtKB-KW"/>
</dbReference>
<evidence type="ECO:0000256" key="7">
    <source>
        <dbReference type="ARBA" id="ARBA00022840"/>
    </source>
</evidence>
<keyword evidence="2 14" id="KW-0547">Nucleotide-binding</keyword>
<dbReference type="RefSeq" id="WP_014248250.1">
    <property type="nucleotide sequence ID" value="NC_016622.1"/>
</dbReference>
<dbReference type="PROSITE" id="PS51198">
    <property type="entry name" value="UVRD_HELICASE_ATP_BIND"/>
    <property type="match status" value="1"/>
</dbReference>
<organism evidence="18 19">
    <name type="scientific">Azospirillum lipoferum (strain 4B)</name>
    <dbReference type="NCBI Taxonomy" id="862719"/>
    <lineage>
        <taxon>Bacteria</taxon>
        <taxon>Pseudomonadati</taxon>
        <taxon>Pseudomonadota</taxon>
        <taxon>Alphaproteobacteria</taxon>
        <taxon>Rhodospirillales</taxon>
        <taxon>Azospirillaceae</taxon>
        <taxon>Azospirillum</taxon>
    </lineage>
</organism>
<dbReference type="Gene3D" id="3.90.320.10">
    <property type="match status" value="1"/>
</dbReference>
<dbReference type="PROSITE" id="PS50206">
    <property type="entry name" value="RHODANESE_3"/>
    <property type="match status" value="1"/>
</dbReference>
<dbReference type="GO" id="GO:0000725">
    <property type="term" value="P:recombinational repair"/>
    <property type="evidence" value="ECO:0007669"/>
    <property type="project" value="TreeGrafter"/>
</dbReference>
<dbReference type="AlphaFoldDB" id="G7Z8H9"/>
<reference evidence="19" key="1">
    <citation type="journal article" date="2011" name="PLoS Genet.">
        <title>Azospirillum genomes reveal transition of bacteria from aquatic to terrestrial environments.</title>
        <authorList>
            <person name="Wisniewski-Dye F."/>
            <person name="Borziak K."/>
            <person name="Khalsa-Moyers G."/>
            <person name="Alexandre G."/>
            <person name="Sukharnikov L.O."/>
            <person name="Wuichet K."/>
            <person name="Hurst G.B."/>
            <person name="McDonald W.H."/>
            <person name="Robertson J.S."/>
            <person name="Barbe V."/>
            <person name="Calteau A."/>
            <person name="Rouy Z."/>
            <person name="Mangenot S."/>
            <person name="Prigent-Combaret C."/>
            <person name="Normand P."/>
            <person name="Boyer M."/>
            <person name="Siguier P."/>
            <person name="Dessaux Y."/>
            <person name="Elmerich C."/>
            <person name="Condemine G."/>
            <person name="Krishnen G."/>
            <person name="Kennedy I."/>
            <person name="Paterson A.H."/>
            <person name="Gonzalez V."/>
            <person name="Mavingui P."/>
            <person name="Zhulin I.B."/>
        </authorList>
    </citation>
    <scope>NUCLEOTIDE SEQUENCE [LARGE SCALE GENOMIC DNA]</scope>
    <source>
        <strain evidence="19">4B</strain>
    </source>
</reference>
<dbReference type="InterPro" id="IPR011604">
    <property type="entry name" value="PDDEXK-like_dom_sf"/>
</dbReference>
<evidence type="ECO:0000256" key="6">
    <source>
        <dbReference type="ARBA" id="ARBA00022839"/>
    </source>
</evidence>
<dbReference type="PANTHER" id="PTHR11070:SF59">
    <property type="entry name" value="DNA 3'-5' HELICASE"/>
    <property type="match status" value="1"/>
</dbReference>
<dbReference type="EMBL" id="FQ311868">
    <property type="protein sequence ID" value="CBS87253.1"/>
    <property type="molecule type" value="Genomic_DNA"/>
</dbReference>
<dbReference type="InterPro" id="IPR014017">
    <property type="entry name" value="DNA_helicase_UvrD-like_C"/>
</dbReference>
<evidence type="ECO:0000256" key="14">
    <source>
        <dbReference type="PROSITE-ProRule" id="PRU00560"/>
    </source>
</evidence>
<name>G7Z8H9_AZOL4</name>
<keyword evidence="10" id="KW-0413">Isomerase</keyword>
<dbReference type="Proteomes" id="UP000005667">
    <property type="component" value="Chromosome"/>
</dbReference>
<evidence type="ECO:0000256" key="9">
    <source>
        <dbReference type="ARBA" id="ARBA00023204"/>
    </source>
</evidence>
<protein>
    <recommendedName>
        <fullName evidence="12">DNA 3'-5' helicase</fullName>
        <ecNumber evidence="12">5.6.2.4</ecNumber>
    </recommendedName>
</protein>
<dbReference type="EC" id="5.6.2.4" evidence="12"/>
<dbReference type="Pfam" id="PF13361">
    <property type="entry name" value="UvrD_C"/>
    <property type="match status" value="1"/>
</dbReference>
<evidence type="ECO:0000259" key="17">
    <source>
        <dbReference type="PROSITE" id="PS51217"/>
    </source>
</evidence>
<dbReference type="Gene3D" id="3.40.50.300">
    <property type="entry name" value="P-loop containing nucleotide triphosphate hydrolases"/>
    <property type="match status" value="4"/>
</dbReference>
<dbReference type="GO" id="GO:0043138">
    <property type="term" value="F:3'-5' DNA helicase activity"/>
    <property type="evidence" value="ECO:0007669"/>
    <property type="project" value="UniProtKB-EC"/>
</dbReference>
<keyword evidence="3" id="KW-0227">DNA damage</keyword>
<evidence type="ECO:0000256" key="1">
    <source>
        <dbReference type="ARBA" id="ARBA00022722"/>
    </source>
</evidence>
<keyword evidence="5 14" id="KW-0347">Helicase</keyword>
<evidence type="ECO:0000256" key="11">
    <source>
        <dbReference type="ARBA" id="ARBA00034617"/>
    </source>
</evidence>
<evidence type="ECO:0000256" key="2">
    <source>
        <dbReference type="ARBA" id="ARBA00022741"/>
    </source>
</evidence>
<feature type="domain" description="UvrD-like helicase ATP-binding" evidence="16">
    <location>
        <begin position="2"/>
        <end position="413"/>
    </location>
</feature>
<dbReference type="InterPro" id="IPR027417">
    <property type="entry name" value="P-loop_NTPase"/>
</dbReference>
<evidence type="ECO:0000313" key="19">
    <source>
        <dbReference type="Proteomes" id="UP000005667"/>
    </source>
</evidence>
<evidence type="ECO:0000256" key="10">
    <source>
        <dbReference type="ARBA" id="ARBA00023235"/>
    </source>
</evidence>
<dbReference type="GO" id="GO:0004527">
    <property type="term" value="F:exonuclease activity"/>
    <property type="evidence" value="ECO:0007669"/>
    <property type="project" value="UniProtKB-KW"/>
</dbReference>
<evidence type="ECO:0000256" key="3">
    <source>
        <dbReference type="ARBA" id="ARBA00022763"/>
    </source>
</evidence>
<dbReference type="InterPro" id="IPR001763">
    <property type="entry name" value="Rhodanese-like_dom"/>
</dbReference>
<dbReference type="InterPro" id="IPR014016">
    <property type="entry name" value="UvrD-like_ATP-bd"/>
</dbReference>
<feature type="domain" description="UvrD-like helicase C-terminal" evidence="17">
    <location>
        <begin position="421"/>
        <end position="696"/>
    </location>
</feature>
<dbReference type="GO" id="GO:0005829">
    <property type="term" value="C:cytosol"/>
    <property type="evidence" value="ECO:0007669"/>
    <property type="project" value="TreeGrafter"/>
</dbReference>
<keyword evidence="19" id="KW-1185">Reference proteome</keyword>
<evidence type="ECO:0000256" key="4">
    <source>
        <dbReference type="ARBA" id="ARBA00022801"/>
    </source>
</evidence>
<dbReference type="PROSITE" id="PS51217">
    <property type="entry name" value="UVRD_HELICASE_CTER"/>
    <property type="match status" value="1"/>
</dbReference>
<evidence type="ECO:0000259" key="15">
    <source>
        <dbReference type="PROSITE" id="PS50206"/>
    </source>
</evidence>
<feature type="binding site" evidence="14">
    <location>
        <begin position="23"/>
        <end position="30"/>
    </location>
    <ligand>
        <name>ATP</name>
        <dbReference type="ChEBI" id="CHEBI:30616"/>
    </ligand>
</feature>
<comment type="catalytic activity">
    <reaction evidence="11">
        <text>Couples ATP hydrolysis with the unwinding of duplex DNA by translocating in the 3'-5' direction.</text>
        <dbReference type="EC" id="5.6.2.4"/>
    </reaction>
</comment>
<dbReference type="OrthoDB" id="9810135at2"/>
<accession>G7Z8H9</accession>
<comment type="catalytic activity">
    <reaction evidence="13">
        <text>ATP + H2O = ADP + phosphate + H(+)</text>
        <dbReference type="Rhea" id="RHEA:13065"/>
        <dbReference type="ChEBI" id="CHEBI:15377"/>
        <dbReference type="ChEBI" id="CHEBI:15378"/>
        <dbReference type="ChEBI" id="CHEBI:30616"/>
        <dbReference type="ChEBI" id="CHEBI:43474"/>
        <dbReference type="ChEBI" id="CHEBI:456216"/>
        <dbReference type="EC" id="5.6.2.4"/>
    </reaction>
</comment>
<keyword evidence="7 14" id="KW-0067">ATP-binding</keyword>
<gene>
    <name evidence="18" type="ordered locus">AZOLI_2012</name>
</gene>
<evidence type="ECO:0000256" key="12">
    <source>
        <dbReference type="ARBA" id="ARBA00034808"/>
    </source>
</evidence>
<evidence type="ECO:0000256" key="13">
    <source>
        <dbReference type="ARBA" id="ARBA00048988"/>
    </source>
</evidence>
<dbReference type="SUPFAM" id="SSF52540">
    <property type="entry name" value="P-loop containing nucleoside triphosphate hydrolases"/>
    <property type="match status" value="1"/>
</dbReference>
<dbReference type="GO" id="GO:0005524">
    <property type="term" value="F:ATP binding"/>
    <property type="evidence" value="ECO:0007669"/>
    <property type="project" value="UniProtKB-UniRule"/>
</dbReference>
<dbReference type="HOGENOM" id="CLU_001114_1_2_5"/>
<keyword evidence="9" id="KW-0234">DNA repair</keyword>
<dbReference type="KEGG" id="ali:AZOLI_2012"/>
<evidence type="ECO:0000259" key="16">
    <source>
        <dbReference type="PROSITE" id="PS51198"/>
    </source>
</evidence>
<dbReference type="InterPro" id="IPR038726">
    <property type="entry name" value="PDDEXK_AddAB-type"/>
</dbReference>
<dbReference type="GO" id="GO:0033202">
    <property type="term" value="C:DNA helicase complex"/>
    <property type="evidence" value="ECO:0007669"/>
    <property type="project" value="TreeGrafter"/>
</dbReference>
<dbReference type="Pfam" id="PF00580">
    <property type="entry name" value="UvrD-helicase"/>
    <property type="match status" value="1"/>
</dbReference>
<evidence type="ECO:0000256" key="8">
    <source>
        <dbReference type="ARBA" id="ARBA00023125"/>
    </source>
</evidence>
<sequence>MSTHSPIAATSFPSLSPIDVVTASAGTGKTYRLATAFRDAVAAGTEPGRILATTFTRKAAAELLERVRQRLIAEGHGDAARDVLTGAIGTVNAVFGCIAAAFALEAGRSPVADVIGEDRMAALFAAAADTVIRRHGSAIEPAAWRLRVEDWRDLVRRVSALARQNAIAPADLAASAARSLDGLLTLLPPPAADGAALDAALGRAVRDAVSAIEGGGEVTVKKTQDAFALLKEAAAALANGRPLAWADWVRLAKLDAGARWKGVAEAVVTAAEAHDRHPRLHADLRALVDGVFSCAAEAMADYAEFKRIQGLVDFVDQEQEALALLRRSDVRSLLAERFELALVDEFQDTSPIQLALFLELAGIVRRSVWVGDAKQAIYGFRGTDPDLIRAVVARVPPATGGWLERLPRSYRSRPGLVAFHNDLFGAAFPPTGIPQDQAIVSECDRSDRPGEPSPLEIWTLEGKNWDKALAALARGVANRLAAEGVDGALRGSDVAVLCRSNERCAAVAATFAAAGLKVAIGRSGLTATPEAGLALAALRYLVDPGDTLAMVELAHLATMPDTAEDAAAGQPDWLETWLAPDAARRAREGSPVLRALDAARDRLLHLTPVEALEVAIAAGSVTDAVLRWGGGAERLGNLDALRGLARAYEDDCRARRAAATAGGLIGFLSDAEKGGEQPPSGDRNAVQVMTYHQSKGLEWPMVVLLDLQGGPEPSAFGLTVEGPAAEDGAAVDPWCPLDGRWLRFWPWPYDKQRARIPLADATDAAPEMAVARRRAHAEAVRLMYVGMTRARDRLILAARPAKAGGLETDWLDALVDARGLPVLALPAGQGAVTVHAAGRPHPATAITIAAPEEDGAAPQPAAVHAVFSLPPAPAAVPDHPPLRLAPSHFGIPAPVVAAAGAPAAIALGDRLPLAGGVDVTRLGEAIHSFLAVDRPDAAPEDRLACAARLLERWGIEPTAAAPLVEAGDRLWRALSRLWPGAGWRTEVPVHGRLGLQRIGGRIDLLVDAADGVVIIDHKAFPGAFDQWAARALAHAPQLSLYRRMVEEATGSPVRGCFIHMPVVGMLLDLTRETGTREMGATCFHAR</sequence>
<evidence type="ECO:0000256" key="5">
    <source>
        <dbReference type="ARBA" id="ARBA00022806"/>
    </source>
</evidence>
<dbReference type="InterPro" id="IPR000212">
    <property type="entry name" value="DNA_helicase_UvrD/REP"/>
</dbReference>
<evidence type="ECO:0000313" key="18">
    <source>
        <dbReference type="EMBL" id="CBS87253.1"/>
    </source>
</evidence>
<keyword evidence="1" id="KW-0540">Nuclease</keyword>
<keyword evidence="8" id="KW-0238">DNA-binding</keyword>
<dbReference type="PANTHER" id="PTHR11070">
    <property type="entry name" value="UVRD / RECB / PCRA DNA HELICASE FAMILY MEMBER"/>
    <property type="match status" value="1"/>
</dbReference>